<dbReference type="STRING" id="1072256.CUTER_11010"/>
<keyword evidence="2" id="KW-1133">Transmembrane helix</keyword>
<feature type="region of interest" description="Disordered" evidence="1">
    <location>
        <begin position="121"/>
        <end position="141"/>
    </location>
</feature>
<proteinExistence type="predicted"/>
<evidence type="ECO:0000256" key="1">
    <source>
        <dbReference type="SAM" id="MobiDB-lite"/>
    </source>
</evidence>
<dbReference type="GO" id="GO:0005886">
    <property type="term" value="C:plasma membrane"/>
    <property type="evidence" value="ECO:0007669"/>
    <property type="project" value="TreeGrafter"/>
</dbReference>
<organism evidence="3 4">
    <name type="scientific">Corynebacterium uterequi</name>
    <dbReference type="NCBI Taxonomy" id="1072256"/>
    <lineage>
        <taxon>Bacteria</taxon>
        <taxon>Bacillati</taxon>
        <taxon>Actinomycetota</taxon>
        <taxon>Actinomycetes</taxon>
        <taxon>Mycobacteriales</taxon>
        <taxon>Corynebacteriaceae</taxon>
        <taxon>Corynebacterium</taxon>
    </lineage>
</organism>
<evidence type="ECO:0008006" key="5">
    <source>
        <dbReference type="Google" id="ProtNLM"/>
    </source>
</evidence>
<evidence type="ECO:0000313" key="4">
    <source>
        <dbReference type="Proteomes" id="UP000035548"/>
    </source>
</evidence>
<dbReference type="RefSeq" id="WP_047260421.1">
    <property type="nucleotide sequence ID" value="NZ_CP011546.1"/>
</dbReference>
<accession>A0A0G3HJR5</accession>
<protein>
    <recommendedName>
        <fullName evidence="5">DUF454 family protein</fullName>
    </recommendedName>
</protein>
<evidence type="ECO:0000313" key="3">
    <source>
        <dbReference type="EMBL" id="AKK12163.1"/>
    </source>
</evidence>
<dbReference type="AlphaFoldDB" id="A0A0G3HJR5"/>
<dbReference type="Proteomes" id="UP000035548">
    <property type="component" value="Chromosome"/>
</dbReference>
<keyword evidence="2" id="KW-0472">Membrane</keyword>
<dbReference type="PANTHER" id="PTHR35813">
    <property type="entry name" value="INNER MEMBRANE PROTEIN YBAN"/>
    <property type="match status" value="1"/>
</dbReference>
<feature type="transmembrane region" description="Helical" evidence="2">
    <location>
        <begin position="74"/>
        <end position="92"/>
    </location>
</feature>
<keyword evidence="4" id="KW-1185">Reference proteome</keyword>
<sequence length="141" mass="14999">MLKPLLIVVGMLATGLGAVGVVLPVLPTTPFLLLAVFCFARSSTRFNDLLLRNRVLGPYITNYYNHSMSPRDKAGTLALMWCGILLSCVLIGKTVTWVILPLIAMGVTIHIVRLSPRPHAAPVPQHDAASSPGGANHPAGP</sequence>
<dbReference type="OrthoDB" id="4422381at2"/>
<dbReference type="InterPro" id="IPR007401">
    <property type="entry name" value="DUF454"/>
</dbReference>
<reference evidence="4" key="2">
    <citation type="submission" date="2015-05" db="EMBL/GenBank/DDBJ databases">
        <title>Complete genome sequence of Corynebacterium uterequi DSM 45634, isolated from the uterus of a maiden mare.</title>
        <authorList>
            <person name="Ruckert C."/>
            <person name="Albersmeier A."/>
            <person name="Winkler A."/>
            <person name="Tauch A."/>
        </authorList>
    </citation>
    <scope>NUCLEOTIDE SEQUENCE [LARGE SCALE GENOMIC DNA]</scope>
    <source>
        <strain evidence="4">DSM 45634</strain>
    </source>
</reference>
<dbReference type="PANTHER" id="PTHR35813:SF1">
    <property type="entry name" value="INNER MEMBRANE PROTEIN YBAN"/>
    <property type="match status" value="1"/>
</dbReference>
<name>A0A0G3HJR5_9CORY</name>
<dbReference type="Pfam" id="PF04304">
    <property type="entry name" value="DUF454"/>
    <property type="match status" value="1"/>
</dbReference>
<feature type="transmembrane region" description="Helical" evidence="2">
    <location>
        <begin position="6"/>
        <end position="39"/>
    </location>
</feature>
<dbReference type="KEGG" id="cut:CUTER_11010"/>
<evidence type="ECO:0000256" key="2">
    <source>
        <dbReference type="SAM" id="Phobius"/>
    </source>
</evidence>
<keyword evidence="2" id="KW-0812">Transmembrane</keyword>
<reference evidence="3 4" key="1">
    <citation type="journal article" date="2015" name="Genome Announc.">
        <title>Virulence Factor Genes Detected in the Complete Genome Sequence of Corynebacterium uterequi DSM 45634, Isolated from the Uterus of a Maiden Mare.</title>
        <authorList>
            <person name="Ruckert C."/>
            <person name="Kriete M."/>
            <person name="Jaenicke S."/>
            <person name="Winkler A."/>
            <person name="Tauch A."/>
        </authorList>
    </citation>
    <scope>NUCLEOTIDE SEQUENCE [LARGE SCALE GENOMIC DNA]</scope>
    <source>
        <strain evidence="3 4">DSM 45634</strain>
    </source>
</reference>
<gene>
    <name evidence="3" type="ORF">CUTER_11010</name>
</gene>
<dbReference type="EMBL" id="CP011546">
    <property type="protein sequence ID" value="AKK12163.1"/>
    <property type="molecule type" value="Genomic_DNA"/>
</dbReference>
<dbReference type="PATRIC" id="fig|1072256.5.peg.2166"/>